<gene>
    <name evidence="2" type="ORF">GMD59_14350</name>
</gene>
<name>A0A6L6LW17_9FIRM</name>
<comment type="caution">
    <text evidence="2">The sequence shown here is derived from an EMBL/GenBank/DDBJ whole genome shotgun (WGS) entry which is preliminary data.</text>
</comment>
<evidence type="ECO:0000313" key="3">
    <source>
        <dbReference type="Proteomes" id="UP000472755"/>
    </source>
</evidence>
<reference evidence="2 3" key="1">
    <citation type="journal article" date="2019" name="Nat. Med.">
        <title>A library of human gut bacterial isolates paired with longitudinal multiomics data enables mechanistic microbiome research.</title>
        <authorList>
            <person name="Poyet M."/>
            <person name="Groussin M."/>
            <person name="Gibbons S.M."/>
            <person name="Avila-Pacheco J."/>
            <person name="Jiang X."/>
            <person name="Kearney S.M."/>
            <person name="Perrotta A.R."/>
            <person name="Berdy B."/>
            <person name="Zhao S."/>
            <person name="Lieberman T.D."/>
            <person name="Swanson P.K."/>
            <person name="Smith M."/>
            <person name="Roesemann S."/>
            <person name="Alexander J.E."/>
            <person name="Rich S.A."/>
            <person name="Livny J."/>
            <person name="Vlamakis H."/>
            <person name="Clish C."/>
            <person name="Bullock K."/>
            <person name="Deik A."/>
            <person name="Scott J."/>
            <person name="Pierce K.A."/>
            <person name="Xavier R.J."/>
            <person name="Alm E.J."/>
        </authorList>
    </citation>
    <scope>NUCLEOTIDE SEQUENCE [LARGE SCALE GENOMIC DNA]</scope>
    <source>
        <strain evidence="2 3">BIOML-A4</strain>
    </source>
</reference>
<dbReference type="EMBL" id="WMZU01000027">
    <property type="protein sequence ID" value="MTS28459.1"/>
    <property type="molecule type" value="Genomic_DNA"/>
</dbReference>
<organism evidence="2 3">
    <name type="scientific">Ruthenibacterium lactatiformans</name>
    <dbReference type="NCBI Taxonomy" id="1550024"/>
    <lineage>
        <taxon>Bacteria</taxon>
        <taxon>Bacillati</taxon>
        <taxon>Bacillota</taxon>
        <taxon>Clostridia</taxon>
        <taxon>Eubacteriales</taxon>
        <taxon>Oscillospiraceae</taxon>
        <taxon>Ruthenibacterium</taxon>
    </lineage>
</organism>
<keyword evidence="1" id="KW-0732">Signal</keyword>
<dbReference type="Proteomes" id="UP000472755">
    <property type="component" value="Unassembled WGS sequence"/>
</dbReference>
<dbReference type="RefSeq" id="WP_172726270.1">
    <property type="nucleotide sequence ID" value="NZ_JAFHCJ010000041.1"/>
</dbReference>
<feature type="chain" id="PRO_5026840105" evidence="1">
    <location>
        <begin position="31"/>
        <end position="511"/>
    </location>
</feature>
<evidence type="ECO:0000256" key="1">
    <source>
        <dbReference type="SAM" id="SignalP"/>
    </source>
</evidence>
<dbReference type="PROSITE" id="PS51257">
    <property type="entry name" value="PROKAR_LIPOPROTEIN"/>
    <property type="match status" value="1"/>
</dbReference>
<proteinExistence type="predicted"/>
<evidence type="ECO:0000313" key="2">
    <source>
        <dbReference type="EMBL" id="MTS28459.1"/>
    </source>
</evidence>
<feature type="signal peptide" evidence="1">
    <location>
        <begin position="1"/>
        <end position="30"/>
    </location>
</feature>
<protein>
    <submittedName>
        <fullName evidence="2">Uncharacterized protein</fullName>
    </submittedName>
</protein>
<dbReference type="AlphaFoldDB" id="A0A6L6LW17"/>
<sequence length="511" mass="55516">MTKFKKFRRILAGVLCCAMAFSCMSVAAFAMDDMTEPNSVLVEDNHESATMNPVKTVTPIGGSAFYKIDGDTVIYADRDDGTGWTAVPSAYILGSEYNEGNIAYGMYVVNTDEVRFVAMSDCRDMGDGSFTFIHGTKDSAAVSEEVDTATNDDPTMSTQFFVNIENGIDPDGPHSEETVIPGTDDPRVEYEVTVSNKTAYQLKATVPMHVCMYGFRGDGSIVTPTKDAYQLKNYSTINEGSKATIVDITKLTHYARIYDENHSDEELTAIAFNTNDGSYRYWYGKNPDFSDLGAEWVVNMDVADEHLNASGEVYAIYIDDAWDFKAAGVLDGDCLRQTVDKIDPAHPLSESLVYKDEYDFGTAFSVGDFVEGGEDKGLALKVTGLQAQPATWRLVPLSTTSMKRGELMMSLAPESAISNASAIDLSACSAETDITERGWFMSAPEVDENGIVQPDKATLLPMTTFAQMAGGNVNDAGCSPVVKVTYTVTPMFDIDDGQTETVGGDAVTSNR</sequence>
<accession>A0A6L6LW17</accession>